<reference evidence="4" key="1">
    <citation type="submission" date="2023-07" db="EMBL/GenBank/DDBJ databases">
        <title>A chromosome-level genome assembly of Lolium multiflorum.</title>
        <authorList>
            <person name="Chen Y."/>
            <person name="Copetti D."/>
            <person name="Kolliker R."/>
            <person name="Studer B."/>
        </authorList>
    </citation>
    <scope>NUCLEOTIDE SEQUENCE</scope>
    <source>
        <strain evidence="4">02402/16</strain>
        <tissue evidence="4">Leaf</tissue>
    </source>
</reference>
<evidence type="ECO:0000313" key="4">
    <source>
        <dbReference type="EMBL" id="KAK1606554.1"/>
    </source>
</evidence>
<protein>
    <recommendedName>
        <fullName evidence="2">RING-type E3 ubiquitin transferase</fullName>
        <ecNumber evidence="2">2.3.2.27</ecNumber>
    </recommendedName>
</protein>
<evidence type="ECO:0000313" key="5">
    <source>
        <dbReference type="Proteomes" id="UP001231189"/>
    </source>
</evidence>
<dbReference type="GO" id="GO:0061630">
    <property type="term" value="F:ubiquitin protein ligase activity"/>
    <property type="evidence" value="ECO:0007669"/>
    <property type="project" value="UniProtKB-EC"/>
</dbReference>
<dbReference type="CDD" id="cd01989">
    <property type="entry name" value="USP_STK_Ubox_N"/>
    <property type="match status" value="1"/>
</dbReference>
<dbReference type="InterPro" id="IPR014729">
    <property type="entry name" value="Rossmann-like_a/b/a_fold"/>
</dbReference>
<accession>A0AAD8QSP7</accession>
<evidence type="ECO:0000256" key="1">
    <source>
        <dbReference type="ARBA" id="ARBA00000900"/>
    </source>
</evidence>
<comment type="catalytic activity">
    <reaction evidence="1">
        <text>S-ubiquitinyl-[E2 ubiquitin-conjugating enzyme]-L-cysteine + [acceptor protein]-L-lysine = [E2 ubiquitin-conjugating enzyme]-L-cysteine + N(6)-ubiquitinyl-[acceptor protein]-L-lysine.</text>
        <dbReference type="EC" id="2.3.2.27"/>
    </reaction>
</comment>
<dbReference type="EMBL" id="JAUUTY010000007">
    <property type="protein sequence ID" value="KAK1606554.1"/>
    <property type="molecule type" value="Genomic_DNA"/>
</dbReference>
<dbReference type="Proteomes" id="UP001231189">
    <property type="component" value="Unassembled WGS sequence"/>
</dbReference>
<keyword evidence="3" id="KW-0833">Ubl conjugation pathway</keyword>
<dbReference type="SUPFAM" id="SSF52402">
    <property type="entry name" value="Adenine nucleotide alpha hydrolases-like"/>
    <property type="match status" value="1"/>
</dbReference>
<proteinExistence type="predicted"/>
<dbReference type="InterPro" id="IPR051348">
    <property type="entry name" value="U-box_ubiquitin_ligases"/>
</dbReference>
<name>A0AAD8QSP7_LOLMU</name>
<organism evidence="4 5">
    <name type="scientific">Lolium multiflorum</name>
    <name type="common">Italian ryegrass</name>
    <name type="synonym">Lolium perenne subsp. multiflorum</name>
    <dbReference type="NCBI Taxonomy" id="4521"/>
    <lineage>
        <taxon>Eukaryota</taxon>
        <taxon>Viridiplantae</taxon>
        <taxon>Streptophyta</taxon>
        <taxon>Embryophyta</taxon>
        <taxon>Tracheophyta</taxon>
        <taxon>Spermatophyta</taxon>
        <taxon>Magnoliopsida</taxon>
        <taxon>Liliopsida</taxon>
        <taxon>Poales</taxon>
        <taxon>Poaceae</taxon>
        <taxon>BOP clade</taxon>
        <taxon>Pooideae</taxon>
        <taxon>Poodae</taxon>
        <taxon>Poeae</taxon>
        <taxon>Poeae Chloroplast Group 2 (Poeae type)</taxon>
        <taxon>Loliodinae</taxon>
        <taxon>Loliinae</taxon>
        <taxon>Lolium</taxon>
    </lineage>
</organism>
<dbReference type="EC" id="2.3.2.27" evidence="2"/>
<comment type="caution">
    <text evidence="4">The sequence shown here is derived from an EMBL/GenBank/DDBJ whole genome shotgun (WGS) entry which is preliminary data.</text>
</comment>
<evidence type="ECO:0000256" key="3">
    <source>
        <dbReference type="ARBA" id="ARBA00022786"/>
    </source>
</evidence>
<dbReference type="PANTHER" id="PTHR45647">
    <property type="entry name" value="OS02G0152300 PROTEIN"/>
    <property type="match status" value="1"/>
</dbReference>
<sequence>MYHFSSGSQQPEAKADRRMFMRRGGRRFSSSSSSAASLPEIAEVAAIPRDEPLVKRSGFGPFAVRIQVANPVPAVPRNILDDNHGAGKLYVAVGEDAEDGKSNLIWAARNFLRAGHPKLVLLHVHRPAHGIMTGLCKVSARQQHEKELKAYRKIGKEESNTPLNQYLDFCRVSFKIQAETLVIEKNSPANGIIELIGQNHITSLVMGTSSFSPYVHIANPTV</sequence>
<keyword evidence="5" id="KW-1185">Reference proteome</keyword>
<gene>
    <name evidence="4" type="ORF">QYE76_030227</name>
</gene>
<evidence type="ECO:0000256" key="2">
    <source>
        <dbReference type="ARBA" id="ARBA00012483"/>
    </source>
</evidence>
<dbReference type="PANTHER" id="PTHR45647:SF46">
    <property type="entry name" value="OS09G0569800 PROTEIN"/>
    <property type="match status" value="1"/>
</dbReference>
<dbReference type="Gene3D" id="3.40.50.620">
    <property type="entry name" value="HUPs"/>
    <property type="match status" value="1"/>
</dbReference>
<dbReference type="AlphaFoldDB" id="A0AAD8QSP7"/>